<evidence type="ECO:0000256" key="2">
    <source>
        <dbReference type="ARBA" id="ARBA00012483"/>
    </source>
</evidence>
<evidence type="ECO:0000256" key="6">
    <source>
        <dbReference type="ARBA" id="ARBA00022786"/>
    </source>
</evidence>
<feature type="domain" description="RING-type" evidence="10">
    <location>
        <begin position="308"/>
        <end position="349"/>
    </location>
</feature>
<evidence type="ECO:0000259" key="10">
    <source>
        <dbReference type="PROSITE" id="PS50089"/>
    </source>
</evidence>
<dbReference type="GO" id="GO:0005634">
    <property type="term" value="C:nucleus"/>
    <property type="evidence" value="ECO:0007669"/>
    <property type="project" value="TreeGrafter"/>
</dbReference>
<accession>A0A9Q8VCV0</accession>
<evidence type="ECO:0000256" key="7">
    <source>
        <dbReference type="ARBA" id="ARBA00022833"/>
    </source>
</evidence>
<keyword evidence="3 11" id="KW-0808">Transferase</keyword>
<dbReference type="InterPro" id="IPR013083">
    <property type="entry name" value="Znf_RING/FYVE/PHD"/>
</dbReference>
<dbReference type="PANTHER" id="PTHR45931">
    <property type="entry name" value="SI:CH211-59O9.10"/>
    <property type="match status" value="1"/>
</dbReference>
<feature type="compositionally biased region" description="Low complexity" evidence="9">
    <location>
        <begin position="538"/>
        <end position="547"/>
    </location>
</feature>
<dbReference type="FunFam" id="3.30.40.10:FF:000127">
    <property type="entry name" value="E3 ubiquitin-protein ligase RNF181"/>
    <property type="match status" value="1"/>
</dbReference>
<feature type="compositionally biased region" description="Polar residues" evidence="9">
    <location>
        <begin position="386"/>
        <end position="398"/>
    </location>
</feature>
<sequence>MASHDQEDGHLDATSGREVVYCHACTHEWHRDEHGLECPDCGSDITEIVEADNDPREVDDDSLNAPSSGLLGLRHYEDDSDPEEADIEEHLGPHGFVHRRSVRAGDGHDNHHEPGIAPVLNRFYEMLETFGQPRPMDSRETPTRNPGSTATPLPTVHRATFTTGPFGRGTASVTIYSGPVRHNMGHANNTGHAPADPFQSIFSDVLRDMGPPPVGHGNAGPTNPDDMGPQVQTFARSLHDILSLFSPANAMAGDAVYSQEALDRIITQLMEANPQSNAAPPASDQALRSLDRRPVDREMLKGETKTECTICIDELKIGDMAVFLPCKHWFHEDCVVLWLKEHNTCPICRTPIEKRNGPNDAGSTGQSDNASAPNASGLRSGPAPYNPSSVDYTANATNEGPRRFRTSFSGHFGGNYSSGAGRANEESTRTSEPTHPRAIPGRRSSQLNEAFRAVTTIQQERDRARGRGTPSQTIFDTSRLQRRTSLSPSSPRQGAMADYGSRMRQRSPSESSRRGQGDRVNGRSGGQGPISWLRDRFSSSGGSNQGSSRDDRRQ</sequence>
<reference evidence="11" key="1">
    <citation type="submission" date="2021-11" db="EMBL/GenBank/DDBJ databases">
        <title>Purpureocillium_takamizusanense_genome.</title>
        <authorList>
            <person name="Nguyen N.-H."/>
        </authorList>
    </citation>
    <scope>NUCLEOTIDE SEQUENCE</scope>
    <source>
        <strain evidence="11">PT3</strain>
    </source>
</reference>
<gene>
    <name evidence="11" type="ORF">JDV02_007965</name>
</gene>
<dbReference type="AlphaFoldDB" id="A0A9Q8VCV0"/>
<feature type="compositionally biased region" description="Polar residues" evidence="9">
    <location>
        <begin position="469"/>
        <end position="492"/>
    </location>
</feature>
<keyword evidence="5 8" id="KW-0863">Zinc-finger</keyword>
<name>A0A9Q8VCV0_9HYPO</name>
<dbReference type="GO" id="GO:0006511">
    <property type="term" value="P:ubiquitin-dependent protein catabolic process"/>
    <property type="evidence" value="ECO:0007669"/>
    <property type="project" value="TreeGrafter"/>
</dbReference>
<feature type="region of interest" description="Disordered" evidence="9">
    <location>
        <begin position="274"/>
        <end position="293"/>
    </location>
</feature>
<dbReference type="Pfam" id="PF13639">
    <property type="entry name" value="zf-RING_2"/>
    <property type="match status" value="1"/>
</dbReference>
<evidence type="ECO:0000256" key="1">
    <source>
        <dbReference type="ARBA" id="ARBA00000900"/>
    </source>
</evidence>
<feature type="compositionally biased region" description="Polar residues" evidence="9">
    <location>
        <begin position="361"/>
        <end position="374"/>
    </location>
</feature>
<keyword evidence="6" id="KW-0833">Ubl conjugation pathway</keyword>
<dbReference type="EC" id="2.3.2.27" evidence="2"/>
<keyword evidence="12" id="KW-1185">Reference proteome</keyword>
<evidence type="ECO:0000256" key="4">
    <source>
        <dbReference type="ARBA" id="ARBA00022723"/>
    </source>
</evidence>
<feature type="compositionally biased region" description="Low complexity" evidence="9">
    <location>
        <begin position="274"/>
        <end position="286"/>
    </location>
</feature>
<evidence type="ECO:0000256" key="3">
    <source>
        <dbReference type="ARBA" id="ARBA00022679"/>
    </source>
</evidence>
<keyword evidence="4" id="KW-0479">Metal-binding</keyword>
<dbReference type="SUPFAM" id="SSF57850">
    <property type="entry name" value="RING/U-box"/>
    <property type="match status" value="1"/>
</dbReference>
<dbReference type="SMART" id="SM00184">
    <property type="entry name" value="RING"/>
    <property type="match status" value="1"/>
</dbReference>
<evidence type="ECO:0000313" key="11">
    <source>
        <dbReference type="EMBL" id="UNI22040.1"/>
    </source>
</evidence>
<dbReference type="Gene3D" id="3.30.40.10">
    <property type="entry name" value="Zinc/RING finger domain, C3HC4 (zinc finger)"/>
    <property type="match status" value="1"/>
</dbReference>
<dbReference type="InterPro" id="IPR001841">
    <property type="entry name" value="Znf_RING"/>
</dbReference>
<dbReference type="Proteomes" id="UP000829364">
    <property type="component" value="Chromosome 7"/>
</dbReference>
<feature type="compositionally biased region" description="Polar residues" evidence="9">
    <location>
        <begin position="143"/>
        <end position="152"/>
    </location>
</feature>
<evidence type="ECO:0000256" key="5">
    <source>
        <dbReference type="ARBA" id="ARBA00022771"/>
    </source>
</evidence>
<feature type="region of interest" description="Disordered" evidence="9">
    <location>
        <begin position="131"/>
        <end position="164"/>
    </location>
</feature>
<dbReference type="GeneID" id="72069913"/>
<keyword evidence="7" id="KW-0862">Zinc</keyword>
<dbReference type="OrthoDB" id="8062037at2759"/>
<feature type="compositionally biased region" description="Basic and acidic residues" evidence="9">
    <location>
        <begin position="511"/>
        <end position="521"/>
    </location>
</feature>
<keyword evidence="11" id="KW-0012">Acyltransferase</keyword>
<dbReference type="EMBL" id="CP086360">
    <property type="protein sequence ID" value="UNI22040.1"/>
    <property type="molecule type" value="Genomic_DNA"/>
</dbReference>
<dbReference type="PANTHER" id="PTHR45931:SF3">
    <property type="entry name" value="RING ZINC FINGER-CONTAINING PROTEIN"/>
    <property type="match status" value="1"/>
</dbReference>
<proteinExistence type="predicted"/>
<dbReference type="PROSITE" id="PS50089">
    <property type="entry name" value="ZF_RING_2"/>
    <property type="match status" value="1"/>
</dbReference>
<dbReference type="GO" id="GO:0061630">
    <property type="term" value="F:ubiquitin protein ligase activity"/>
    <property type="evidence" value="ECO:0007669"/>
    <property type="project" value="UniProtKB-EC"/>
</dbReference>
<dbReference type="GO" id="GO:0016567">
    <property type="term" value="P:protein ubiquitination"/>
    <property type="evidence" value="ECO:0007669"/>
    <property type="project" value="UniProtKB-ARBA"/>
</dbReference>
<dbReference type="GO" id="GO:0008270">
    <property type="term" value="F:zinc ion binding"/>
    <property type="evidence" value="ECO:0007669"/>
    <property type="project" value="UniProtKB-KW"/>
</dbReference>
<feature type="region of interest" description="Disordered" evidence="9">
    <location>
        <begin position="349"/>
        <end position="554"/>
    </location>
</feature>
<protein>
    <recommendedName>
        <fullName evidence="2">RING-type E3 ubiquitin transferase</fullName>
        <ecNumber evidence="2">2.3.2.27</ecNumber>
    </recommendedName>
</protein>
<dbReference type="KEGG" id="ptkz:JDV02_007965"/>
<dbReference type="RefSeq" id="XP_047845521.1">
    <property type="nucleotide sequence ID" value="XM_047989519.1"/>
</dbReference>
<comment type="catalytic activity">
    <reaction evidence="1">
        <text>S-ubiquitinyl-[E2 ubiquitin-conjugating enzyme]-L-cysteine + [acceptor protein]-L-lysine = [E2 ubiquitin-conjugating enzyme]-L-cysteine + N(6)-ubiquitinyl-[acceptor protein]-L-lysine.</text>
        <dbReference type="EC" id="2.3.2.27"/>
    </reaction>
</comment>
<organism evidence="11 12">
    <name type="scientific">Purpureocillium takamizusanense</name>
    <dbReference type="NCBI Taxonomy" id="2060973"/>
    <lineage>
        <taxon>Eukaryota</taxon>
        <taxon>Fungi</taxon>
        <taxon>Dikarya</taxon>
        <taxon>Ascomycota</taxon>
        <taxon>Pezizomycotina</taxon>
        <taxon>Sordariomycetes</taxon>
        <taxon>Hypocreomycetidae</taxon>
        <taxon>Hypocreales</taxon>
        <taxon>Ophiocordycipitaceae</taxon>
        <taxon>Purpureocillium</taxon>
    </lineage>
</organism>
<evidence type="ECO:0000313" key="12">
    <source>
        <dbReference type="Proteomes" id="UP000829364"/>
    </source>
</evidence>
<evidence type="ECO:0000256" key="9">
    <source>
        <dbReference type="SAM" id="MobiDB-lite"/>
    </source>
</evidence>
<dbReference type="InterPro" id="IPR051834">
    <property type="entry name" value="RING_finger_E3_ligase"/>
</dbReference>
<feature type="region of interest" description="Disordered" evidence="9">
    <location>
        <begin position="203"/>
        <end position="229"/>
    </location>
</feature>
<feature type="compositionally biased region" description="Basic and acidic residues" evidence="9">
    <location>
        <begin position="423"/>
        <end position="435"/>
    </location>
</feature>
<evidence type="ECO:0000256" key="8">
    <source>
        <dbReference type="PROSITE-ProRule" id="PRU00175"/>
    </source>
</evidence>